<protein>
    <recommendedName>
        <fullName evidence="1">PTHB1 N-terminal domain-containing protein</fullName>
    </recommendedName>
</protein>
<accession>A0A7R8UDF0</accession>
<sequence length="246" mass="27120">MSLFRVCSWWSAQCPDTLQSYHAQNITVCRFGLQENEKDYIVVTSTLGYLSIFYPAKSTTGGRTSSDLVLELKLSSPILGVAAGNFGSLTKGNANQSQLAVLHPLGLSIYSLLHTNGMSEHGSQSVLQLTAKNVLPKWSFSICTGHFGGVKEKEFICVTHLDGSLTFFEQDGIHYNCILSGETSMPLPVIYDSSSDAFLRVNSYWELESFKYQDVSESEPSSAVNPSWTLCIGELPIQIQTVRVNR</sequence>
<dbReference type="PANTHER" id="PTHR20991:SF0">
    <property type="entry name" value="PROTEIN PTHB1"/>
    <property type="match status" value="1"/>
</dbReference>
<evidence type="ECO:0000313" key="2">
    <source>
        <dbReference type="EMBL" id="CAD7078653.1"/>
    </source>
</evidence>
<evidence type="ECO:0000259" key="1">
    <source>
        <dbReference type="Pfam" id="PF14727"/>
    </source>
</evidence>
<dbReference type="GO" id="GO:0016020">
    <property type="term" value="C:membrane"/>
    <property type="evidence" value="ECO:0007669"/>
    <property type="project" value="TreeGrafter"/>
</dbReference>
<evidence type="ECO:0000313" key="3">
    <source>
        <dbReference type="Proteomes" id="UP000594454"/>
    </source>
</evidence>
<keyword evidence="3" id="KW-1185">Reference proteome</keyword>
<reference evidence="2 3" key="1">
    <citation type="submission" date="2020-11" db="EMBL/GenBank/DDBJ databases">
        <authorList>
            <person name="Wallbank WR R."/>
            <person name="Pardo Diaz C."/>
            <person name="Kozak K."/>
            <person name="Martin S."/>
            <person name="Jiggins C."/>
            <person name="Moest M."/>
            <person name="Warren A I."/>
            <person name="Generalovic N T."/>
            <person name="Byers J.R.P. K."/>
            <person name="Montejo-Kovacevich G."/>
            <person name="Yen C E."/>
        </authorList>
    </citation>
    <scope>NUCLEOTIDE SEQUENCE [LARGE SCALE GENOMIC DNA]</scope>
</reference>
<dbReference type="Pfam" id="PF14727">
    <property type="entry name" value="PHTB1_N"/>
    <property type="match status" value="1"/>
</dbReference>
<dbReference type="OrthoDB" id="10262646at2759"/>
<dbReference type="Proteomes" id="UP000594454">
    <property type="component" value="Chromosome 1"/>
</dbReference>
<dbReference type="InParanoid" id="A0A7R8UDF0"/>
<dbReference type="PANTHER" id="PTHR20991">
    <property type="entry name" value="PARATHYROID HORMONE-RESPONSIVE B1 GENE"/>
    <property type="match status" value="1"/>
</dbReference>
<name>A0A7R8UDF0_HERIL</name>
<proteinExistence type="predicted"/>
<dbReference type="GO" id="GO:0060271">
    <property type="term" value="P:cilium assembly"/>
    <property type="evidence" value="ECO:0007669"/>
    <property type="project" value="TreeGrafter"/>
</dbReference>
<dbReference type="EMBL" id="LR899009">
    <property type="protein sequence ID" value="CAD7078653.1"/>
    <property type="molecule type" value="Genomic_DNA"/>
</dbReference>
<dbReference type="InterPro" id="IPR026511">
    <property type="entry name" value="PTHB1"/>
</dbReference>
<feature type="domain" description="PTHB1 N-terminal" evidence="1">
    <location>
        <begin position="1"/>
        <end position="245"/>
    </location>
</feature>
<dbReference type="GO" id="GO:0034464">
    <property type="term" value="C:BBSome"/>
    <property type="evidence" value="ECO:0007669"/>
    <property type="project" value="InterPro"/>
</dbReference>
<gene>
    <name evidence="2" type="ORF">HERILL_LOCUS1909</name>
</gene>
<dbReference type="InterPro" id="IPR028073">
    <property type="entry name" value="PHTB1_N_dom"/>
</dbReference>
<organism evidence="2 3">
    <name type="scientific">Hermetia illucens</name>
    <name type="common">Black soldier fly</name>
    <dbReference type="NCBI Taxonomy" id="343691"/>
    <lineage>
        <taxon>Eukaryota</taxon>
        <taxon>Metazoa</taxon>
        <taxon>Ecdysozoa</taxon>
        <taxon>Arthropoda</taxon>
        <taxon>Hexapoda</taxon>
        <taxon>Insecta</taxon>
        <taxon>Pterygota</taxon>
        <taxon>Neoptera</taxon>
        <taxon>Endopterygota</taxon>
        <taxon>Diptera</taxon>
        <taxon>Brachycera</taxon>
        <taxon>Stratiomyomorpha</taxon>
        <taxon>Stratiomyidae</taxon>
        <taxon>Hermetiinae</taxon>
        <taxon>Hermetia</taxon>
    </lineage>
</organism>
<dbReference type="AlphaFoldDB" id="A0A7R8UDF0"/>